<dbReference type="AlphaFoldDB" id="Q4S3M9"/>
<proteinExistence type="predicted"/>
<name>Q4S3M9_TETNG</name>
<organism evidence="1">
    <name type="scientific">Tetraodon nigroviridis</name>
    <name type="common">Spotted green pufferfish</name>
    <name type="synonym">Chelonodon nigroviridis</name>
    <dbReference type="NCBI Taxonomy" id="99883"/>
    <lineage>
        <taxon>Eukaryota</taxon>
        <taxon>Metazoa</taxon>
        <taxon>Chordata</taxon>
        <taxon>Craniata</taxon>
        <taxon>Vertebrata</taxon>
        <taxon>Euteleostomi</taxon>
        <taxon>Actinopterygii</taxon>
        <taxon>Neopterygii</taxon>
        <taxon>Teleostei</taxon>
        <taxon>Neoteleostei</taxon>
        <taxon>Acanthomorphata</taxon>
        <taxon>Eupercaria</taxon>
        <taxon>Tetraodontiformes</taxon>
        <taxon>Tetradontoidea</taxon>
        <taxon>Tetraodontidae</taxon>
        <taxon>Tetraodon</taxon>
    </lineage>
</organism>
<accession>Q4S3M9</accession>
<reference evidence="1" key="2">
    <citation type="submission" date="2004-02" db="EMBL/GenBank/DDBJ databases">
        <authorList>
            <consortium name="Genoscope"/>
            <consortium name="Whitehead Institute Centre for Genome Research"/>
        </authorList>
    </citation>
    <scope>NUCLEOTIDE SEQUENCE</scope>
</reference>
<evidence type="ECO:0000313" key="1">
    <source>
        <dbReference type="EMBL" id="CAG04753.1"/>
    </source>
</evidence>
<dbReference type="EMBL" id="CAAE01014749">
    <property type="protein sequence ID" value="CAG04753.1"/>
    <property type="molecule type" value="Genomic_DNA"/>
</dbReference>
<protein>
    <submittedName>
        <fullName evidence="1">(spotted green pufferfish) hypothetical protein</fullName>
    </submittedName>
</protein>
<dbReference type="KEGG" id="tng:GSTEN00024582G001"/>
<gene>
    <name evidence="1" type="ORF">GSTENG00024582001</name>
</gene>
<reference evidence="1" key="1">
    <citation type="journal article" date="2004" name="Nature">
        <title>Genome duplication in the teleost fish Tetraodon nigroviridis reveals the early vertebrate proto-karyotype.</title>
        <authorList>
            <person name="Jaillon O."/>
            <person name="Aury J.-M."/>
            <person name="Brunet F."/>
            <person name="Petit J.-L."/>
            <person name="Stange-Thomann N."/>
            <person name="Mauceli E."/>
            <person name="Bouneau L."/>
            <person name="Fischer C."/>
            <person name="Ozouf-Costaz C."/>
            <person name="Bernot A."/>
            <person name="Nicaud S."/>
            <person name="Jaffe D."/>
            <person name="Fisher S."/>
            <person name="Lutfalla G."/>
            <person name="Dossat C."/>
            <person name="Segurens B."/>
            <person name="Dasilva C."/>
            <person name="Salanoubat M."/>
            <person name="Levy M."/>
            <person name="Boudet N."/>
            <person name="Castellano S."/>
            <person name="Anthouard V."/>
            <person name="Jubin C."/>
            <person name="Castelli V."/>
            <person name="Katinka M."/>
            <person name="Vacherie B."/>
            <person name="Biemont C."/>
            <person name="Skalli Z."/>
            <person name="Cattolico L."/>
            <person name="Poulain J."/>
            <person name="De Berardinis V."/>
            <person name="Cruaud C."/>
            <person name="Duprat S."/>
            <person name="Brottier P."/>
            <person name="Coutanceau J.-P."/>
            <person name="Gouzy J."/>
            <person name="Parra G."/>
            <person name="Lardier G."/>
            <person name="Chapple C."/>
            <person name="McKernan K.J."/>
            <person name="McEwan P."/>
            <person name="Bosak S."/>
            <person name="Kellis M."/>
            <person name="Volff J.-N."/>
            <person name="Guigo R."/>
            <person name="Zody M.C."/>
            <person name="Mesirov J."/>
            <person name="Lindblad-Toh K."/>
            <person name="Birren B."/>
            <person name="Nusbaum C."/>
            <person name="Kahn D."/>
            <person name="Robinson-Rechavi M."/>
            <person name="Laudet V."/>
            <person name="Schachter V."/>
            <person name="Quetier F."/>
            <person name="Saurin W."/>
            <person name="Scarpelli C."/>
            <person name="Wincker P."/>
            <person name="Lander E.S."/>
            <person name="Weissenbach J."/>
            <person name="Roest Crollius H."/>
        </authorList>
    </citation>
    <scope>NUCLEOTIDE SEQUENCE [LARGE SCALE GENOMIC DNA]</scope>
</reference>
<comment type="caution">
    <text evidence="1">The sequence shown here is derived from an EMBL/GenBank/DDBJ whole genome shotgun (WGS) entry which is preliminary data.</text>
</comment>
<sequence length="53" mass="5728">MGLVMGTFSMQSKPVNYHKDFSAQACWHHDDRGDGGCGGYADHADQAEEAIQG</sequence>